<feature type="domain" description="Right handed beta helix" evidence="4">
    <location>
        <begin position="263"/>
        <end position="429"/>
    </location>
</feature>
<keyword evidence="2" id="KW-1133">Transmembrane helix</keyword>
<feature type="chain" id="PRO_5046302216" description="Right handed beta helix domain-containing protein" evidence="3">
    <location>
        <begin position="21"/>
        <end position="952"/>
    </location>
</feature>
<keyword evidence="2" id="KW-0812">Transmembrane</keyword>
<protein>
    <recommendedName>
        <fullName evidence="4">Right handed beta helix domain-containing protein</fullName>
    </recommendedName>
</protein>
<evidence type="ECO:0000256" key="2">
    <source>
        <dbReference type="SAM" id="Phobius"/>
    </source>
</evidence>
<dbReference type="SUPFAM" id="SSF51126">
    <property type="entry name" value="Pectin lyase-like"/>
    <property type="match status" value="2"/>
</dbReference>
<name>A0ABR2HNA3_9EUKA</name>
<reference evidence="5 6" key="1">
    <citation type="submission" date="2024-04" db="EMBL/GenBank/DDBJ databases">
        <title>Tritrichomonas musculus Genome.</title>
        <authorList>
            <person name="Alves-Ferreira E."/>
            <person name="Grigg M."/>
            <person name="Lorenzi H."/>
            <person name="Galac M."/>
        </authorList>
    </citation>
    <scope>NUCLEOTIDE SEQUENCE [LARGE SCALE GENOMIC DNA]</scope>
    <source>
        <strain evidence="5 6">EAF2021</strain>
    </source>
</reference>
<dbReference type="EMBL" id="JAPFFF010000026">
    <property type="protein sequence ID" value="KAK8849270.1"/>
    <property type="molecule type" value="Genomic_DNA"/>
</dbReference>
<evidence type="ECO:0000256" key="3">
    <source>
        <dbReference type="SAM" id="SignalP"/>
    </source>
</evidence>
<organism evidence="5 6">
    <name type="scientific">Tritrichomonas musculus</name>
    <dbReference type="NCBI Taxonomy" id="1915356"/>
    <lineage>
        <taxon>Eukaryota</taxon>
        <taxon>Metamonada</taxon>
        <taxon>Parabasalia</taxon>
        <taxon>Tritrichomonadida</taxon>
        <taxon>Tritrichomonadidae</taxon>
        <taxon>Tritrichomonas</taxon>
    </lineage>
</organism>
<evidence type="ECO:0000313" key="5">
    <source>
        <dbReference type="EMBL" id="KAK8849270.1"/>
    </source>
</evidence>
<dbReference type="PANTHER" id="PTHR11319:SF35">
    <property type="entry name" value="OUTER MEMBRANE PROTEIN PMPC-RELATED"/>
    <property type="match status" value="1"/>
</dbReference>
<feature type="transmembrane region" description="Helical" evidence="2">
    <location>
        <begin position="901"/>
        <end position="922"/>
    </location>
</feature>
<dbReference type="Proteomes" id="UP001470230">
    <property type="component" value="Unassembled WGS sequence"/>
</dbReference>
<evidence type="ECO:0000256" key="1">
    <source>
        <dbReference type="SAM" id="MobiDB-lite"/>
    </source>
</evidence>
<feature type="signal peptide" evidence="3">
    <location>
        <begin position="1"/>
        <end position="20"/>
    </location>
</feature>
<keyword evidence="6" id="KW-1185">Reference proteome</keyword>
<dbReference type="Pfam" id="PF13229">
    <property type="entry name" value="Beta_helix"/>
    <property type="match status" value="1"/>
</dbReference>
<dbReference type="InterPro" id="IPR039448">
    <property type="entry name" value="Beta_helix"/>
</dbReference>
<gene>
    <name evidence="5" type="ORF">M9Y10_018638</name>
</gene>
<evidence type="ECO:0000313" key="6">
    <source>
        <dbReference type="Proteomes" id="UP001470230"/>
    </source>
</evidence>
<dbReference type="InterPro" id="IPR011050">
    <property type="entry name" value="Pectin_lyase_fold/virulence"/>
</dbReference>
<keyword evidence="3" id="KW-0732">Signal</keyword>
<proteinExistence type="predicted"/>
<feature type="region of interest" description="Disordered" evidence="1">
    <location>
        <begin position="728"/>
        <end position="806"/>
    </location>
</feature>
<evidence type="ECO:0000259" key="4">
    <source>
        <dbReference type="Pfam" id="PF13229"/>
    </source>
</evidence>
<keyword evidence="2" id="KW-0472">Membrane</keyword>
<accession>A0ABR2HNA3</accession>
<dbReference type="PANTHER" id="PTHR11319">
    <property type="entry name" value="G PROTEIN-COUPLED RECEPTOR-RELATED"/>
    <property type="match status" value="1"/>
</dbReference>
<sequence>MKNTAILIQILLIYVSLSNSQEPKLDVCSKQGEDCSRSNIQYYGDDSRYVINVPDKNRIFIISNCQFKSCKRKYTGGAIYIKSEQNTFFIEYCLFDNNKASEASAIYSNRNDITIFKCNFTNNFVYLEPPPTNTDDNYIINGNIVTINSSSKFANINISECIFGESTFYNEDGLNINKGILNGGIIYLNNTKATIENCTFRNNKFEIYKCQISEYLKINGGSLYVNNSDTEIVNCKFEENFIKADNYISEQDLQKTFLNGGVIYANRSSNFFCRNSTFVKNTFNQFPYSFNFKGGAIYINASNCEFFDCSLIENAEFYDLNYYTGIVYSCNSNSKFTRCNFADNSVDDADCFDSCNGGAVFLDSSDSEFEKCIFNNNLGIDGGALNSFNSNCLLKSCSFINNKAENSLDIHAEITDDSVELQIDSCIFEHKSDQSNILIRPPKSNFAFTNNKVEFGMNADAMYVFGDQSSGAIFRCKMERNCIIPYSKKAYLEPGCSIISNDDNSEIKFDKAFSQCSIWPLPPTPGQHTTHIQTSKISYYTQSLKFTASSVFTSSSKFTASSVFTSSSKFTASSVFTSSSKFTASSVFTSSSKFTASSVFTSSSKFTASSVFTSSSKFTESSVFTSSSKFTASSVFTSSSKFTASSVFTSSSKFTASSVFTSSSKFTASSVFTSSSKFTESSVFTSSSKFTASSVFTSSSKFTASSVFTSSTRISYFTQFTESTSPIIFSPSKEPTDVPASTRLPKPTVSPASAQLSDSEDLPASTGLPASTAVPASTIFPEPTALPASPQLSDPEGSPAPTLLPASTQLPQSTILPASTQPPGSTEPIHLTEITPLSQSSSMSQSSSHTKFTITNTFTESQTFTKDFDAIRGSHIFTPSCIFVPVQLAHTSSQKKLSKGAIIGISVGCFVATLLLILFTVAMCKMRNIWKTNEIYINETNTESSGEPVMGL</sequence>
<comment type="caution">
    <text evidence="5">The sequence shown here is derived from an EMBL/GenBank/DDBJ whole genome shotgun (WGS) entry which is preliminary data.</text>
</comment>